<organism evidence="2 3">
    <name type="scientific">Rubroshorea leprosula</name>
    <dbReference type="NCBI Taxonomy" id="152421"/>
    <lineage>
        <taxon>Eukaryota</taxon>
        <taxon>Viridiplantae</taxon>
        <taxon>Streptophyta</taxon>
        <taxon>Embryophyta</taxon>
        <taxon>Tracheophyta</taxon>
        <taxon>Spermatophyta</taxon>
        <taxon>Magnoliopsida</taxon>
        <taxon>eudicotyledons</taxon>
        <taxon>Gunneridae</taxon>
        <taxon>Pentapetalae</taxon>
        <taxon>rosids</taxon>
        <taxon>malvids</taxon>
        <taxon>Malvales</taxon>
        <taxon>Dipterocarpaceae</taxon>
        <taxon>Rubroshorea</taxon>
    </lineage>
</organism>
<keyword evidence="3" id="KW-1185">Reference proteome</keyword>
<evidence type="ECO:0000313" key="2">
    <source>
        <dbReference type="EMBL" id="GKV17757.1"/>
    </source>
</evidence>
<evidence type="ECO:0008006" key="4">
    <source>
        <dbReference type="Google" id="ProtNLM"/>
    </source>
</evidence>
<dbReference type="EMBL" id="BPVZ01000048">
    <property type="protein sequence ID" value="GKV17757.1"/>
    <property type="molecule type" value="Genomic_DNA"/>
</dbReference>
<gene>
    <name evidence="2" type="ORF">SLEP1_g28219</name>
</gene>
<feature type="compositionally biased region" description="Basic and acidic residues" evidence="1">
    <location>
        <begin position="329"/>
        <end position="338"/>
    </location>
</feature>
<reference evidence="2 3" key="1">
    <citation type="journal article" date="2021" name="Commun. Biol.">
        <title>The genome of Shorea leprosula (Dipterocarpaceae) highlights the ecological relevance of drought in aseasonal tropical rainforests.</title>
        <authorList>
            <person name="Ng K.K.S."/>
            <person name="Kobayashi M.J."/>
            <person name="Fawcett J.A."/>
            <person name="Hatakeyama M."/>
            <person name="Paape T."/>
            <person name="Ng C.H."/>
            <person name="Ang C.C."/>
            <person name="Tnah L.H."/>
            <person name="Lee C.T."/>
            <person name="Nishiyama T."/>
            <person name="Sese J."/>
            <person name="O'Brien M.J."/>
            <person name="Copetti D."/>
            <person name="Mohd Noor M.I."/>
            <person name="Ong R.C."/>
            <person name="Putra M."/>
            <person name="Sireger I.Z."/>
            <person name="Indrioko S."/>
            <person name="Kosugi Y."/>
            <person name="Izuno A."/>
            <person name="Isagi Y."/>
            <person name="Lee S.L."/>
            <person name="Shimizu K.K."/>
        </authorList>
    </citation>
    <scope>NUCLEOTIDE SEQUENCE [LARGE SCALE GENOMIC DNA]</scope>
    <source>
        <strain evidence="2">214</strain>
    </source>
</reference>
<evidence type="ECO:0000313" key="3">
    <source>
        <dbReference type="Proteomes" id="UP001054252"/>
    </source>
</evidence>
<feature type="compositionally biased region" description="Basic and acidic residues" evidence="1">
    <location>
        <begin position="31"/>
        <end position="47"/>
    </location>
</feature>
<name>A0AAV5JVK3_9ROSI</name>
<feature type="region of interest" description="Disordered" evidence="1">
    <location>
        <begin position="27"/>
        <end position="66"/>
    </location>
</feature>
<proteinExistence type="predicted"/>
<dbReference type="AlphaFoldDB" id="A0AAV5JVK3"/>
<evidence type="ECO:0000256" key="1">
    <source>
        <dbReference type="SAM" id="MobiDB-lite"/>
    </source>
</evidence>
<protein>
    <recommendedName>
        <fullName evidence="4">DUF4283 domain-containing protein</fullName>
    </recommendedName>
</protein>
<dbReference type="Proteomes" id="UP001054252">
    <property type="component" value="Unassembled WGS sequence"/>
</dbReference>
<comment type="caution">
    <text evidence="2">The sequence shown here is derived from an EMBL/GenBank/DDBJ whole genome shotgun (WGS) entry which is preliminary data.</text>
</comment>
<feature type="region of interest" description="Disordered" evidence="1">
    <location>
        <begin position="322"/>
        <end position="347"/>
    </location>
</feature>
<sequence length="439" mass="49648">MATEREGKRWKVVKACRLWDVFISSKRDKRGSREDKDGSKLVEEVRRKSNKRTTIAEDKRKVEKGGKEVPRMTYAQCFLQQKGKTNSSEIGKKGPPLTRAKENPRSFSVRMFKISNPGGFVYKKVIKLKETNNAEDKLMKCAVGVVLSPSIIPNLLEIFFNEGFSSIKIALMGGNLLVINDEDPECIKELVDGNLRWGAAYFDRIKYLSPLDIAEERFVWVRIQGLPLHAWSEESLTMIVEENWRTDPWWLKKTVNSIIESDMSSMAFNFGDESDELDGYSLNSLQEEEIQTPFKGVKGINYSNKFCVSKTLVEVGKVNNNTLSNQESGKQREDRESEQANGKHTGFITAPSFDVQPNKSPSLPAEVRIDLTKLATGTKHGKRRKATIQIVNFGGESPVGSLLDNDIIYNNRRIKEGMIIEEVKKVLDFGGKLGIEIKN</sequence>
<accession>A0AAV5JVK3</accession>
<feature type="compositionally biased region" description="Basic and acidic residues" evidence="1">
    <location>
        <begin position="54"/>
        <end position="66"/>
    </location>
</feature>